<accession>A0ABY5W8A7</accession>
<protein>
    <submittedName>
        <fullName evidence="2">Uncharacterized protein</fullName>
    </submittedName>
</protein>
<dbReference type="RefSeq" id="WP_259863683.1">
    <property type="nucleotide sequence ID" value="NZ_BAAAST010000014.1"/>
</dbReference>
<dbReference type="SUPFAM" id="SSF53474">
    <property type="entry name" value="alpha/beta-Hydrolases"/>
    <property type="match status" value="1"/>
</dbReference>
<reference evidence="2" key="1">
    <citation type="submission" date="2021-04" db="EMBL/GenBank/DDBJ databases">
        <authorList>
            <person name="Hartkoorn R.C."/>
            <person name="Beaudoing E."/>
            <person name="Hot D."/>
        </authorList>
    </citation>
    <scope>NUCLEOTIDE SEQUENCE</scope>
    <source>
        <strain evidence="2">NRRL B-16292</strain>
    </source>
</reference>
<dbReference type="PANTHER" id="PTHR42044">
    <property type="entry name" value="DUF676 DOMAIN-CONTAINING PROTEIN-RELATED"/>
    <property type="match status" value="1"/>
</dbReference>
<evidence type="ECO:0000256" key="1">
    <source>
        <dbReference type="SAM" id="MobiDB-lite"/>
    </source>
</evidence>
<dbReference type="Proteomes" id="UP001059617">
    <property type="component" value="Chromosome"/>
</dbReference>
<proteinExistence type="predicted"/>
<dbReference type="InterPro" id="IPR029058">
    <property type="entry name" value="AB_hydrolase_fold"/>
</dbReference>
<dbReference type="EMBL" id="CP073720">
    <property type="protein sequence ID" value="UWP85551.1"/>
    <property type="molecule type" value="Genomic_DNA"/>
</dbReference>
<reference evidence="2" key="2">
    <citation type="submission" date="2022-09" db="EMBL/GenBank/DDBJ databases">
        <title>Biosynthetic gene clusters of Dactylosporangioum fulvum.</title>
        <authorList>
            <person name="Caradec T."/>
        </authorList>
    </citation>
    <scope>NUCLEOTIDE SEQUENCE</scope>
    <source>
        <strain evidence="2">NRRL B-16292</strain>
    </source>
</reference>
<organism evidence="2 3">
    <name type="scientific">Dactylosporangium fulvum</name>
    <dbReference type="NCBI Taxonomy" id="53359"/>
    <lineage>
        <taxon>Bacteria</taxon>
        <taxon>Bacillati</taxon>
        <taxon>Actinomycetota</taxon>
        <taxon>Actinomycetes</taxon>
        <taxon>Micromonosporales</taxon>
        <taxon>Micromonosporaceae</taxon>
        <taxon>Dactylosporangium</taxon>
    </lineage>
</organism>
<keyword evidence="3" id="KW-1185">Reference proteome</keyword>
<sequence length="524" mass="58337">MPGNRGVCHVEGRHRRSQRGARVSTTLRHPPPSDSSQGCERRRSATVRRVRLAGRVWGSKCSAPDHAGVRSPFQAWLRRTRNSRSADMSINEKSAGGFAKGTHDADGASEWFGNGRVDAAAAVRRARAARPTEAAEAIRTDRSYVIGGRAWNDLLGGVLDALSIPPAYLSSLLGLPWTWLPPHHRYSEFGLLDVWRPARVLGFVADVVVPSVPATPPSFTPPLLPSIVERLFWHPSLVLQRGDHNNSYTSYPDEAWLFVNGIMTNDALAQLNAAYLADLFHRPITLIQNSTGGLAEDLLECALDKAWDWTRISEAATKTFPVVYDALKDPRRTRVVLIAHSQGTIIASVVLRYMQRLGERRARAFRAVEPEPVYPDDTPLDLADFDPLEPSEIAKLEVYCFANCATTMCYVTTHQGTPVPWIESYGNEFDIVARLGVLAPDPAKRGVRIDGPRYKRKRAWGHLLADHYLQGIERKQRKDRKRGPKTETAAPYILLNADKFPDHVPRLYQYLNGGKPLTRVAASV</sequence>
<gene>
    <name evidence="2" type="ORF">Dfulv_15440</name>
</gene>
<evidence type="ECO:0000313" key="2">
    <source>
        <dbReference type="EMBL" id="UWP85551.1"/>
    </source>
</evidence>
<evidence type="ECO:0000313" key="3">
    <source>
        <dbReference type="Proteomes" id="UP001059617"/>
    </source>
</evidence>
<name>A0ABY5W8A7_9ACTN</name>
<feature type="region of interest" description="Disordered" evidence="1">
    <location>
        <begin position="1"/>
        <end position="45"/>
    </location>
</feature>
<dbReference type="PANTHER" id="PTHR42044:SF2">
    <property type="entry name" value="DUF676 DOMAIN-CONTAINING PROTEIN"/>
    <property type="match status" value="1"/>
</dbReference>